<evidence type="ECO:0000256" key="2">
    <source>
        <dbReference type="ARBA" id="ARBA00022692"/>
    </source>
</evidence>
<keyword evidence="4 5" id="KW-0472">Membrane</keyword>
<evidence type="ECO:0000256" key="5">
    <source>
        <dbReference type="SAM" id="Phobius"/>
    </source>
</evidence>
<organism evidence="6 7">
    <name type="scientific">Streptomyces andamanensis</name>
    <dbReference type="NCBI Taxonomy" id="1565035"/>
    <lineage>
        <taxon>Bacteria</taxon>
        <taxon>Bacillati</taxon>
        <taxon>Actinomycetota</taxon>
        <taxon>Actinomycetes</taxon>
        <taxon>Kitasatosporales</taxon>
        <taxon>Streptomycetaceae</taxon>
        <taxon>Streptomyces</taxon>
    </lineage>
</organism>
<proteinExistence type="predicted"/>
<dbReference type="RefSeq" id="WP_064531263.1">
    <property type="nucleotide sequence ID" value="NZ_JBHSDP010000009.1"/>
</dbReference>
<dbReference type="PANTHER" id="PTHR35529:SF2">
    <property type="entry name" value="SPORULATION PROTEIN YTAF-RELATED"/>
    <property type="match status" value="1"/>
</dbReference>
<keyword evidence="2 5" id="KW-0812">Transmembrane</keyword>
<feature type="transmembrane region" description="Helical" evidence="5">
    <location>
        <begin position="39"/>
        <end position="56"/>
    </location>
</feature>
<comment type="caution">
    <text evidence="6">The sequence shown here is derived from an EMBL/GenBank/DDBJ whole genome shotgun (WGS) entry which is preliminary data.</text>
</comment>
<keyword evidence="7" id="KW-1185">Reference proteome</keyword>
<keyword evidence="3 5" id="KW-1133">Transmembrane helix</keyword>
<evidence type="ECO:0000256" key="4">
    <source>
        <dbReference type="ARBA" id="ARBA00023136"/>
    </source>
</evidence>
<dbReference type="InterPro" id="IPR003810">
    <property type="entry name" value="Mntp/YtaF"/>
</dbReference>
<feature type="transmembrane region" description="Helical" evidence="5">
    <location>
        <begin position="163"/>
        <end position="185"/>
    </location>
</feature>
<feature type="transmembrane region" description="Helical" evidence="5">
    <location>
        <begin position="138"/>
        <end position="156"/>
    </location>
</feature>
<name>A0ABV8TBU6_9ACTN</name>
<accession>A0ABV8TBU6</accession>
<dbReference type="PANTHER" id="PTHR35529">
    <property type="entry name" value="MANGANESE EFFLUX PUMP MNTP-RELATED"/>
    <property type="match status" value="1"/>
</dbReference>
<evidence type="ECO:0000256" key="3">
    <source>
        <dbReference type="ARBA" id="ARBA00022989"/>
    </source>
</evidence>
<protein>
    <submittedName>
        <fullName evidence="6">Manganese efflux pump MntP family protein</fullName>
    </submittedName>
</protein>
<sequence>MDWLRTAVTADLIGLAANFDNWGVGLAYGVAGIRFPHRINALVNTVGLASVLLGAYGGDLVSRRVPPAAAGLVACGVLVSVALLYLYQMYVRPRRVHRTAPPVSAPPGPRQGLLLGVGLSFTNVANGFGATVSAAVPLWGVAAAVTFWGYAMIWLGNRLGTGVAARVVGAWSPAVAAAVLIGVGVHEATGT</sequence>
<keyword evidence="1" id="KW-1003">Cell membrane</keyword>
<reference evidence="7" key="1">
    <citation type="journal article" date="2019" name="Int. J. Syst. Evol. Microbiol.">
        <title>The Global Catalogue of Microorganisms (GCM) 10K type strain sequencing project: providing services to taxonomists for standard genome sequencing and annotation.</title>
        <authorList>
            <consortium name="The Broad Institute Genomics Platform"/>
            <consortium name="The Broad Institute Genome Sequencing Center for Infectious Disease"/>
            <person name="Wu L."/>
            <person name="Ma J."/>
        </authorList>
    </citation>
    <scope>NUCLEOTIDE SEQUENCE [LARGE SCALE GENOMIC DNA]</scope>
    <source>
        <strain evidence="7">PCU 347</strain>
    </source>
</reference>
<dbReference type="Pfam" id="PF02659">
    <property type="entry name" value="Mntp"/>
    <property type="match status" value="1"/>
</dbReference>
<evidence type="ECO:0000313" key="7">
    <source>
        <dbReference type="Proteomes" id="UP001595824"/>
    </source>
</evidence>
<feature type="transmembrane region" description="Helical" evidence="5">
    <location>
        <begin position="68"/>
        <end position="91"/>
    </location>
</feature>
<dbReference type="Proteomes" id="UP001595824">
    <property type="component" value="Unassembled WGS sequence"/>
</dbReference>
<evidence type="ECO:0000313" key="6">
    <source>
        <dbReference type="EMBL" id="MFC4328077.1"/>
    </source>
</evidence>
<dbReference type="EMBL" id="JBHSDP010000009">
    <property type="protein sequence ID" value="MFC4328077.1"/>
    <property type="molecule type" value="Genomic_DNA"/>
</dbReference>
<evidence type="ECO:0000256" key="1">
    <source>
        <dbReference type="ARBA" id="ARBA00022475"/>
    </source>
</evidence>
<gene>
    <name evidence="6" type="ORF">ACFPC0_09565</name>
</gene>